<feature type="coiled-coil region" evidence="1">
    <location>
        <begin position="47"/>
        <end position="146"/>
    </location>
</feature>
<evidence type="ECO:0000256" key="2">
    <source>
        <dbReference type="SAM" id="MobiDB-lite"/>
    </source>
</evidence>
<feature type="compositionally biased region" description="Low complexity" evidence="2">
    <location>
        <begin position="518"/>
        <end position="534"/>
    </location>
</feature>
<evidence type="ECO:0000313" key="4">
    <source>
        <dbReference type="Proteomes" id="UP000252519"/>
    </source>
</evidence>
<accession>A0A368G465</accession>
<dbReference type="AlphaFoldDB" id="A0A368G465"/>
<feature type="region of interest" description="Disordered" evidence="2">
    <location>
        <begin position="507"/>
        <end position="616"/>
    </location>
</feature>
<reference evidence="3 4" key="1">
    <citation type="submission" date="2014-10" db="EMBL/GenBank/DDBJ databases">
        <title>Draft genome of the hookworm Ancylostoma caninum.</title>
        <authorList>
            <person name="Mitreva M."/>
        </authorList>
    </citation>
    <scope>NUCLEOTIDE SEQUENCE [LARGE SCALE GENOMIC DNA]</scope>
    <source>
        <strain evidence="3 4">Baltimore</strain>
    </source>
</reference>
<feature type="non-terminal residue" evidence="3">
    <location>
        <position position="1"/>
    </location>
</feature>
<feature type="region of interest" description="Disordered" evidence="2">
    <location>
        <begin position="1057"/>
        <end position="1094"/>
    </location>
</feature>
<dbReference type="EMBL" id="JOJR01000349">
    <property type="protein sequence ID" value="RCN39234.1"/>
    <property type="molecule type" value="Genomic_DNA"/>
</dbReference>
<dbReference type="OrthoDB" id="5851293at2759"/>
<sequence length="1113" mass="124049">LFQEGIFDKESAAPFAEKIRLSKKKTKELGLRAEDAVERLEDCVEMYNKLLIESEQVEEFLDQLEDRLEKYASEDKAQDEEVVDELVSEWNRHEASLRNLEELERLLRENAVKVSEGVCADKRRRADALKMRLDGWSRTVQEMNNDEETLLMQVDELHTYLVNELDKVKDKKPEEIASTLRFLRGDRDRLSSRARKLAAINPRIANANLCGDVADRWSQLESRLHAPEKTTSALGGVQLKADIPFHEQIDLLKDSFDKAKKSLDFDAAPVSNVHQWEERVKAVDDFLTETRSALDAVIEKGRSLANSGRMELDTHRAIEKLDDIVDIADQLDMEVDSQKSVFEPLLAQAEALDRDVEAAEAVVDTLAARRLSDPAIANATRQDLADRDAQFAALSQRAAAIHAALPGKSSASRDTTLSALSDKLSRLESMLIASHATPSRSIANATPIRTSPDRTSMSSMGPLVFVYLFIYCVPQCALSYQDNETWLSNFPQLAAMEVGNVTDAYTTEDEGMKEDTSEAAAVSKEARAAPAAAEEPSEKQKRAPSESEAPKKAQVSEESADEKSTSPPQAKVRKVIPPESQPSQSKSDQPEDESKVSEKAAHEEDVPEEKGDVVEPTVSITFTQPTTMRMVVDEETNGVDESDDAASVAPPPSPDEIEQVYANLDIIEETITADEQYPMEGIDDAEERYTRMANDLEDALKKVEGHQMTMDVLHVSHTQERVQALKKDLKERRQKAVGERKEWQALQHVLFEAEKGVAMGDNAMDRFTGRQTSPPLQELEERQTAVEELLPRTESLVCDAVRRLGVILPRMRENSERATTVRNRVRDVETRFRDLVRAARESRVRLDARAVDQGQLRQGLENLQFWCDETATELEVDFNPFDAKAIDEALKLATSKNSQISEKKAALVALENAKERLIAQASVDVVAKHEVRRGVSDVAKRIADIRSDISDRMQLLAKQKRDCESFWRLVDEIGHRGADLHRRCQAINDAVIFTPSPDHVLACRSDAKALKADVAKIKERVQKANADHPKLGGKAEKKLIIVITTCNTAIGEALALPEPQPSTDESMRDSSHSQSTIVDATRGDAVVPSSSTTAVSALPENLPPLLVSRNYRL</sequence>
<dbReference type="SUPFAM" id="SSF46966">
    <property type="entry name" value="Spectrin repeat"/>
    <property type="match status" value="1"/>
</dbReference>
<feature type="compositionally biased region" description="Basic and acidic residues" evidence="2">
    <location>
        <begin position="536"/>
        <end position="555"/>
    </location>
</feature>
<organism evidence="3 4">
    <name type="scientific">Ancylostoma caninum</name>
    <name type="common">Dog hookworm</name>
    <dbReference type="NCBI Taxonomy" id="29170"/>
    <lineage>
        <taxon>Eukaryota</taxon>
        <taxon>Metazoa</taxon>
        <taxon>Ecdysozoa</taxon>
        <taxon>Nematoda</taxon>
        <taxon>Chromadorea</taxon>
        <taxon>Rhabditida</taxon>
        <taxon>Rhabditina</taxon>
        <taxon>Rhabditomorpha</taxon>
        <taxon>Strongyloidea</taxon>
        <taxon>Ancylostomatidae</taxon>
        <taxon>Ancylostomatinae</taxon>
        <taxon>Ancylostoma</taxon>
    </lineage>
</organism>
<dbReference type="Proteomes" id="UP000252519">
    <property type="component" value="Unassembled WGS sequence"/>
</dbReference>
<gene>
    <name evidence="3" type="ORF">ANCCAN_14860</name>
</gene>
<protein>
    <recommendedName>
        <fullName evidence="5">Spectrin repeat-containing domain protein</fullName>
    </recommendedName>
</protein>
<keyword evidence="4" id="KW-1185">Reference proteome</keyword>
<evidence type="ECO:0000313" key="3">
    <source>
        <dbReference type="EMBL" id="RCN39234.1"/>
    </source>
</evidence>
<dbReference type="Gene3D" id="1.20.58.60">
    <property type="match status" value="1"/>
</dbReference>
<feature type="compositionally biased region" description="Low complexity" evidence="2">
    <location>
        <begin position="1085"/>
        <end position="1094"/>
    </location>
</feature>
<comment type="caution">
    <text evidence="3">The sequence shown here is derived from an EMBL/GenBank/DDBJ whole genome shotgun (WGS) entry which is preliminary data.</text>
</comment>
<feature type="coiled-coil region" evidence="1">
    <location>
        <begin position="682"/>
        <end position="746"/>
    </location>
</feature>
<proteinExistence type="predicted"/>
<dbReference type="STRING" id="29170.A0A368G465"/>
<name>A0A368G465_ANCCA</name>
<evidence type="ECO:0008006" key="5">
    <source>
        <dbReference type="Google" id="ProtNLM"/>
    </source>
</evidence>
<evidence type="ECO:0000256" key="1">
    <source>
        <dbReference type="SAM" id="Coils"/>
    </source>
</evidence>
<feature type="compositionally biased region" description="Basic and acidic residues" evidence="2">
    <location>
        <begin position="588"/>
        <end position="613"/>
    </location>
</feature>
<keyword evidence="1" id="KW-0175">Coiled coil</keyword>